<dbReference type="SFLD" id="SFLDG01153">
    <property type="entry name" value="Main.4:_Theta-like"/>
    <property type="match status" value="1"/>
</dbReference>
<dbReference type="PANTHER" id="PTHR43969">
    <property type="entry name" value="GLUTATHIONE S TRANSFERASE D10, ISOFORM A-RELATED"/>
    <property type="match status" value="1"/>
</dbReference>
<dbReference type="EMBL" id="JH668506">
    <property type="protein sequence ID" value="KAG6456168.1"/>
    <property type="molecule type" value="Genomic_DNA"/>
</dbReference>
<organism evidence="5 6">
    <name type="scientific">Manduca sexta</name>
    <name type="common">Tobacco hawkmoth</name>
    <name type="synonym">Tobacco hornworm</name>
    <dbReference type="NCBI Taxonomy" id="7130"/>
    <lineage>
        <taxon>Eukaryota</taxon>
        <taxon>Metazoa</taxon>
        <taxon>Ecdysozoa</taxon>
        <taxon>Arthropoda</taxon>
        <taxon>Hexapoda</taxon>
        <taxon>Insecta</taxon>
        <taxon>Pterygota</taxon>
        <taxon>Neoptera</taxon>
        <taxon>Endopterygota</taxon>
        <taxon>Lepidoptera</taxon>
        <taxon>Glossata</taxon>
        <taxon>Ditrysia</taxon>
        <taxon>Bombycoidea</taxon>
        <taxon>Sphingidae</taxon>
        <taxon>Sphinginae</taxon>
        <taxon>Sphingini</taxon>
        <taxon>Manduca</taxon>
    </lineage>
</organism>
<dbReference type="CDD" id="cd03045">
    <property type="entry name" value="GST_N_Delta_Epsilon"/>
    <property type="match status" value="1"/>
</dbReference>
<dbReference type="GO" id="GO:0006749">
    <property type="term" value="P:glutathione metabolic process"/>
    <property type="evidence" value="ECO:0007669"/>
    <property type="project" value="TreeGrafter"/>
</dbReference>
<dbReference type="Proteomes" id="UP000791440">
    <property type="component" value="Unassembled WGS sequence"/>
</dbReference>
<dbReference type="GO" id="GO:0004364">
    <property type="term" value="F:glutathione transferase activity"/>
    <property type="evidence" value="ECO:0007669"/>
    <property type="project" value="TreeGrafter"/>
</dbReference>
<comment type="subunit">
    <text evidence="1">Homodimer.</text>
</comment>
<evidence type="ECO:0000313" key="5">
    <source>
        <dbReference type="EMBL" id="KAG6456169.1"/>
    </source>
</evidence>
<dbReference type="InterPro" id="IPR004046">
    <property type="entry name" value="GST_C"/>
</dbReference>
<feature type="domain" description="GST C-terminal" evidence="4">
    <location>
        <begin position="89"/>
        <end position="221"/>
    </location>
</feature>
<dbReference type="InterPro" id="IPR036249">
    <property type="entry name" value="Thioredoxin-like_sf"/>
</dbReference>
<dbReference type="PROSITE" id="PS50404">
    <property type="entry name" value="GST_NTER"/>
    <property type="match status" value="1"/>
</dbReference>
<dbReference type="SUPFAM" id="SSF52833">
    <property type="entry name" value="Thioredoxin-like"/>
    <property type="match status" value="1"/>
</dbReference>
<evidence type="ECO:0000256" key="1">
    <source>
        <dbReference type="ARBA" id="ARBA00011738"/>
    </source>
</evidence>
<dbReference type="EMBL" id="JH668506">
    <property type="protein sequence ID" value="KAG6456169.1"/>
    <property type="molecule type" value="Genomic_DNA"/>
</dbReference>
<dbReference type="Pfam" id="PF00043">
    <property type="entry name" value="GST_C"/>
    <property type="match status" value="1"/>
</dbReference>
<dbReference type="AlphaFoldDB" id="A0A922CS15"/>
<reference evidence="5" key="1">
    <citation type="journal article" date="2016" name="Insect Biochem. Mol. Biol.">
        <title>Multifaceted biological insights from a draft genome sequence of the tobacco hornworm moth, Manduca sexta.</title>
        <authorList>
            <person name="Kanost M.R."/>
            <person name="Arrese E.L."/>
            <person name="Cao X."/>
            <person name="Chen Y.R."/>
            <person name="Chellapilla S."/>
            <person name="Goldsmith M.R."/>
            <person name="Grosse-Wilde E."/>
            <person name="Heckel D.G."/>
            <person name="Herndon N."/>
            <person name="Jiang H."/>
            <person name="Papanicolaou A."/>
            <person name="Qu J."/>
            <person name="Soulages J.L."/>
            <person name="Vogel H."/>
            <person name="Walters J."/>
            <person name="Waterhouse R.M."/>
            <person name="Ahn S.J."/>
            <person name="Almeida F.C."/>
            <person name="An C."/>
            <person name="Aqrawi P."/>
            <person name="Bretschneider A."/>
            <person name="Bryant W.B."/>
            <person name="Bucks S."/>
            <person name="Chao H."/>
            <person name="Chevignon G."/>
            <person name="Christen J.M."/>
            <person name="Clarke D.F."/>
            <person name="Dittmer N.T."/>
            <person name="Ferguson L.C.F."/>
            <person name="Garavelou S."/>
            <person name="Gordon K.H.J."/>
            <person name="Gunaratna R.T."/>
            <person name="Han Y."/>
            <person name="Hauser F."/>
            <person name="He Y."/>
            <person name="Heidel-Fischer H."/>
            <person name="Hirsh A."/>
            <person name="Hu Y."/>
            <person name="Jiang H."/>
            <person name="Kalra D."/>
            <person name="Klinner C."/>
            <person name="Konig C."/>
            <person name="Kovar C."/>
            <person name="Kroll A.R."/>
            <person name="Kuwar S.S."/>
            <person name="Lee S.L."/>
            <person name="Lehman R."/>
            <person name="Li K."/>
            <person name="Li Z."/>
            <person name="Liang H."/>
            <person name="Lovelace S."/>
            <person name="Lu Z."/>
            <person name="Mansfield J.H."/>
            <person name="McCulloch K.J."/>
            <person name="Mathew T."/>
            <person name="Morton B."/>
            <person name="Muzny D.M."/>
            <person name="Neunemann D."/>
            <person name="Ongeri F."/>
            <person name="Pauchet Y."/>
            <person name="Pu L.L."/>
            <person name="Pyrousis I."/>
            <person name="Rao X.J."/>
            <person name="Redding A."/>
            <person name="Roesel C."/>
            <person name="Sanchez-Gracia A."/>
            <person name="Schaack S."/>
            <person name="Shukla A."/>
            <person name="Tetreau G."/>
            <person name="Wang Y."/>
            <person name="Xiong G.H."/>
            <person name="Traut W."/>
            <person name="Walsh T.K."/>
            <person name="Worley K.C."/>
            <person name="Wu D."/>
            <person name="Wu W."/>
            <person name="Wu Y.Q."/>
            <person name="Zhang X."/>
            <person name="Zou Z."/>
            <person name="Zucker H."/>
            <person name="Briscoe A.D."/>
            <person name="Burmester T."/>
            <person name="Clem R.J."/>
            <person name="Feyereisen R."/>
            <person name="Grimmelikhuijzen C.J.P."/>
            <person name="Hamodrakas S.J."/>
            <person name="Hansson B.S."/>
            <person name="Huguet E."/>
            <person name="Jermiin L.S."/>
            <person name="Lan Q."/>
            <person name="Lehman H.K."/>
            <person name="Lorenzen M."/>
            <person name="Merzendorfer H."/>
            <person name="Michalopoulos I."/>
            <person name="Morton D.B."/>
            <person name="Muthukrishnan S."/>
            <person name="Oakeshott J.G."/>
            <person name="Palmer W."/>
            <person name="Park Y."/>
            <person name="Passarelli A.L."/>
            <person name="Rozas J."/>
            <person name="Schwartz L.M."/>
            <person name="Smith W."/>
            <person name="Southgate A."/>
            <person name="Vilcinskas A."/>
            <person name="Vogt R."/>
            <person name="Wang P."/>
            <person name="Werren J."/>
            <person name="Yu X.Q."/>
            <person name="Zhou J.J."/>
            <person name="Brown S.J."/>
            <person name="Scherer S.E."/>
            <person name="Richards S."/>
            <person name="Blissard G.W."/>
        </authorList>
    </citation>
    <scope>NUCLEOTIDE SEQUENCE</scope>
</reference>
<protein>
    <submittedName>
        <fullName evidence="5">Uncharacterized protein</fullName>
    </submittedName>
</protein>
<dbReference type="FunFam" id="3.40.30.10:FF:000034">
    <property type="entry name" value="glutathione S-transferase 1"/>
    <property type="match status" value="1"/>
</dbReference>
<dbReference type="CDD" id="cd03177">
    <property type="entry name" value="GST_C_Delta_Epsilon"/>
    <property type="match status" value="1"/>
</dbReference>
<dbReference type="SUPFAM" id="SSF47616">
    <property type="entry name" value="GST C-terminal domain-like"/>
    <property type="match status" value="1"/>
</dbReference>
<gene>
    <name evidence="5" type="ORF">O3G_MSEX009609</name>
</gene>
<dbReference type="SFLD" id="SFLDG00358">
    <property type="entry name" value="Main_(cytGST)"/>
    <property type="match status" value="1"/>
</dbReference>
<comment type="caution">
    <text evidence="5">The sequence shown here is derived from an EMBL/GenBank/DDBJ whole genome shotgun (WGS) entry which is preliminary data.</text>
</comment>
<feature type="domain" description="GST N-terminal" evidence="3">
    <location>
        <begin position="2"/>
        <end position="83"/>
    </location>
</feature>
<dbReference type="PROSITE" id="PS50405">
    <property type="entry name" value="GST_CTER"/>
    <property type="match status" value="1"/>
</dbReference>
<dbReference type="PANTHER" id="PTHR43969:SF9">
    <property type="entry name" value="GLUTATHIONE S TRANSFERASE D10, ISOFORM A-RELATED"/>
    <property type="match status" value="1"/>
</dbReference>
<evidence type="ECO:0000259" key="3">
    <source>
        <dbReference type="PROSITE" id="PS50404"/>
    </source>
</evidence>
<accession>A0A922CS15</accession>
<reference evidence="5" key="2">
    <citation type="submission" date="2020-12" db="EMBL/GenBank/DDBJ databases">
        <authorList>
            <person name="Kanost M."/>
        </authorList>
    </citation>
    <scope>NUCLEOTIDE SEQUENCE</scope>
</reference>
<name>A0A922CS15_MANSE</name>
<evidence type="ECO:0000256" key="2">
    <source>
        <dbReference type="RuleBase" id="RU003494"/>
    </source>
</evidence>
<evidence type="ECO:0000313" key="6">
    <source>
        <dbReference type="Proteomes" id="UP000791440"/>
    </source>
</evidence>
<dbReference type="FunFam" id="1.20.1050.10:FF:000007">
    <property type="entry name" value="Glutathione S-transferase 1-1"/>
    <property type="match status" value="1"/>
</dbReference>
<dbReference type="SFLD" id="SFLDS00019">
    <property type="entry name" value="Glutathione_Transferase_(cytos"/>
    <property type="match status" value="1"/>
</dbReference>
<dbReference type="InterPro" id="IPR040079">
    <property type="entry name" value="Glutathione_S-Trfase"/>
</dbReference>
<keyword evidence="6" id="KW-1185">Reference proteome</keyword>
<dbReference type="InterPro" id="IPR010987">
    <property type="entry name" value="Glutathione-S-Trfase_C-like"/>
</dbReference>
<dbReference type="Gene3D" id="1.20.1050.10">
    <property type="match status" value="1"/>
</dbReference>
<dbReference type="Gene3D" id="3.40.30.10">
    <property type="entry name" value="Glutaredoxin"/>
    <property type="match status" value="1"/>
</dbReference>
<dbReference type="Pfam" id="PF02798">
    <property type="entry name" value="GST_N"/>
    <property type="match status" value="1"/>
</dbReference>
<dbReference type="InterPro" id="IPR036282">
    <property type="entry name" value="Glutathione-S-Trfase_C_sf"/>
</dbReference>
<evidence type="ECO:0000259" key="4">
    <source>
        <dbReference type="PROSITE" id="PS50405"/>
    </source>
</evidence>
<dbReference type="InterPro" id="IPR004045">
    <property type="entry name" value="Glutathione_S-Trfase_N"/>
</dbReference>
<sequence length="221" mass="24974">MSSLKLYYNTGSAPSRAAYMVAKAVGVPFEVIVVDLFNKEHLKESYIKKNPQHCVPTLEDNDFILWESRAITSYLADKYAKNDQLYPKDLNRRAVVNQRLFFDSTMLYPNTKNIYYPVAFHGATEISELAKKELKFALDLLEHFLRETKWAAGDNATIADISLYATISNALAIGLDISDYPNIQRWVQQCSTLPGADENASGAQLFGGHVKKIMQEKNIKL</sequence>
<proteinExistence type="inferred from homology"/>
<comment type="similarity">
    <text evidence="2">Belongs to the GST superfamily.</text>
</comment>